<name>A0AAN6UCM6_9PEZI</name>
<sequence length="329" mass="36143">MSKNRTSAALPPLSTTPLTPETLKLLLDIFDHAMSHTHYAVSGHAALMVWGYRSNNNNHNRNKTKHPPFSHVSIVCPAADKQVILAWAKAAGWHVYAPSSSPGQGGDHADVIGVPVPGEGAGELVVWPFRLRAVGDPAAWENLDVVRPCEMETPYVGWAGEAMRTGARVLAVPTLLDEFGRAWYFCVVKGEGRSDGGGDERERHVAELMLWILRRLAADVEKNGVSARWKLMPDKVLCLLYDKFWDAFVHRYPDALSLFQQCGLPGPMRPARVEVATAFTATTTKTASDEFATGLYMVPPYGQGRGGSRIDDMLDHPHPTTPGESHTWI</sequence>
<reference evidence="1" key="2">
    <citation type="submission" date="2023-05" db="EMBL/GenBank/DDBJ databases">
        <authorList>
            <consortium name="Lawrence Berkeley National Laboratory"/>
            <person name="Steindorff A."/>
            <person name="Hensen N."/>
            <person name="Bonometti L."/>
            <person name="Westerberg I."/>
            <person name="Brannstrom I.O."/>
            <person name="Guillou S."/>
            <person name="Cros-Aarteil S."/>
            <person name="Calhoun S."/>
            <person name="Haridas S."/>
            <person name="Kuo A."/>
            <person name="Mondo S."/>
            <person name="Pangilinan J."/>
            <person name="Riley R."/>
            <person name="Labutti K."/>
            <person name="Andreopoulos B."/>
            <person name="Lipzen A."/>
            <person name="Chen C."/>
            <person name="Yanf M."/>
            <person name="Daum C."/>
            <person name="Ng V."/>
            <person name="Clum A."/>
            <person name="Ohm R."/>
            <person name="Martin F."/>
            <person name="Silar P."/>
            <person name="Natvig D."/>
            <person name="Lalanne C."/>
            <person name="Gautier V."/>
            <person name="Ament-Velasquez S.L."/>
            <person name="Kruys A."/>
            <person name="Hutchinson M.I."/>
            <person name="Powell A.J."/>
            <person name="Barry K."/>
            <person name="Miller A.N."/>
            <person name="Grigoriev I.V."/>
            <person name="Debuchy R."/>
            <person name="Gladieux P."/>
            <person name="Thoren M.H."/>
            <person name="Johannesson H."/>
        </authorList>
    </citation>
    <scope>NUCLEOTIDE SEQUENCE</scope>
    <source>
        <strain evidence="1">CBS 731.68</strain>
    </source>
</reference>
<dbReference type="GeneID" id="87832692"/>
<keyword evidence="2" id="KW-1185">Reference proteome</keyword>
<evidence type="ECO:0000313" key="1">
    <source>
        <dbReference type="EMBL" id="KAK4129121.1"/>
    </source>
</evidence>
<reference evidence="1" key="1">
    <citation type="journal article" date="2023" name="Mol. Phylogenet. Evol.">
        <title>Genome-scale phylogeny and comparative genomics of the fungal order Sordariales.</title>
        <authorList>
            <person name="Hensen N."/>
            <person name="Bonometti L."/>
            <person name="Westerberg I."/>
            <person name="Brannstrom I.O."/>
            <person name="Guillou S."/>
            <person name="Cros-Aarteil S."/>
            <person name="Calhoun S."/>
            <person name="Haridas S."/>
            <person name="Kuo A."/>
            <person name="Mondo S."/>
            <person name="Pangilinan J."/>
            <person name="Riley R."/>
            <person name="LaButti K."/>
            <person name="Andreopoulos B."/>
            <person name="Lipzen A."/>
            <person name="Chen C."/>
            <person name="Yan M."/>
            <person name="Daum C."/>
            <person name="Ng V."/>
            <person name="Clum A."/>
            <person name="Steindorff A."/>
            <person name="Ohm R.A."/>
            <person name="Martin F."/>
            <person name="Silar P."/>
            <person name="Natvig D.O."/>
            <person name="Lalanne C."/>
            <person name="Gautier V."/>
            <person name="Ament-Velasquez S.L."/>
            <person name="Kruys A."/>
            <person name="Hutchinson M.I."/>
            <person name="Powell A.J."/>
            <person name="Barry K."/>
            <person name="Miller A.N."/>
            <person name="Grigoriev I.V."/>
            <person name="Debuchy R."/>
            <person name="Gladieux P."/>
            <person name="Hiltunen Thoren M."/>
            <person name="Johannesson H."/>
        </authorList>
    </citation>
    <scope>NUCLEOTIDE SEQUENCE</scope>
    <source>
        <strain evidence="1">CBS 731.68</strain>
    </source>
</reference>
<comment type="caution">
    <text evidence="1">The sequence shown here is derived from an EMBL/GenBank/DDBJ whole genome shotgun (WGS) entry which is preliminary data.</text>
</comment>
<dbReference type="Proteomes" id="UP001302602">
    <property type="component" value="Unassembled WGS sequence"/>
</dbReference>
<proteinExistence type="predicted"/>
<dbReference type="AlphaFoldDB" id="A0AAN6UCM6"/>
<dbReference type="EMBL" id="MU853223">
    <property type="protein sequence ID" value="KAK4129121.1"/>
    <property type="molecule type" value="Genomic_DNA"/>
</dbReference>
<evidence type="ECO:0000313" key="2">
    <source>
        <dbReference type="Proteomes" id="UP001302602"/>
    </source>
</evidence>
<accession>A0AAN6UCM6</accession>
<protein>
    <submittedName>
        <fullName evidence="1">Uncharacterized protein</fullName>
    </submittedName>
</protein>
<dbReference type="RefSeq" id="XP_062652892.1">
    <property type="nucleotide sequence ID" value="XM_062795924.1"/>
</dbReference>
<gene>
    <name evidence="1" type="ORF">N657DRAFT_676791</name>
</gene>
<organism evidence="1 2">
    <name type="scientific">Parathielavia appendiculata</name>
    <dbReference type="NCBI Taxonomy" id="2587402"/>
    <lineage>
        <taxon>Eukaryota</taxon>
        <taxon>Fungi</taxon>
        <taxon>Dikarya</taxon>
        <taxon>Ascomycota</taxon>
        <taxon>Pezizomycotina</taxon>
        <taxon>Sordariomycetes</taxon>
        <taxon>Sordariomycetidae</taxon>
        <taxon>Sordariales</taxon>
        <taxon>Chaetomiaceae</taxon>
        <taxon>Parathielavia</taxon>
    </lineage>
</organism>